<evidence type="ECO:0000256" key="6">
    <source>
        <dbReference type="SAM" id="MobiDB-lite"/>
    </source>
</evidence>
<dbReference type="SMART" id="SM01349">
    <property type="entry name" value="TOG"/>
    <property type="match status" value="4"/>
</dbReference>
<evidence type="ECO:0000259" key="7">
    <source>
        <dbReference type="SMART" id="SM01349"/>
    </source>
</evidence>
<dbReference type="GO" id="GO:0000278">
    <property type="term" value="P:mitotic cell cycle"/>
    <property type="evidence" value="ECO:0007669"/>
    <property type="project" value="UniProtKB-ARBA"/>
</dbReference>
<feature type="compositionally biased region" description="Low complexity" evidence="6">
    <location>
        <begin position="1094"/>
        <end position="1105"/>
    </location>
</feature>
<feature type="non-terminal residue" evidence="8">
    <location>
        <position position="1480"/>
    </location>
</feature>
<evidence type="ECO:0000256" key="1">
    <source>
        <dbReference type="ARBA" id="ARBA00004245"/>
    </source>
</evidence>
<proteinExistence type="predicted"/>
<dbReference type="PANTHER" id="PTHR21567:SF9">
    <property type="entry name" value="CLIP-ASSOCIATING PROTEIN"/>
    <property type="match status" value="1"/>
</dbReference>
<feature type="repeat" description="HEAT" evidence="5">
    <location>
        <begin position="85"/>
        <end position="123"/>
    </location>
</feature>
<feature type="region of interest" description="Disordered" evidence="6">
    <location>
        <begin position="648"/>
        <end position="683"/>
    </location>
</feature>
<dbReference type="InterPro" id="IPR024395">
    <property type="entry name" value="CLASP_N_dom"/>
</dbReference>
<dbReference type="FunFam" id="1.25.10.10:FF:000580">
    <property type="entry name" value="Protein peg1"/>
    <property type="match status" value="1"/>
</dbReference>
<dbReference type="GO" id="GO:0031110">
    <property type="term" value="P:regulation of microtubule polymerization or depolymerization"/>
    <property type="evidence" value="ECO:0007669"/>
    <property type="project" value="UniProtKB-ARBA"/>
</dbReference>
<feature type="domain" description="TOG" evidence="7">
    <location>
        <begin position="825"/>
        <end position="1067"/>
    </location>
</feature>
<dbReference type="InterPro" id="IPR016024">
    <property type="entry name" value="ARM-type_fold"/>
</dbReference>
<name>A0AA38BTS1_TAXCH</name>
<accession>A0AA38BTS1</accession>
<dbReference type="Pfam" id="PF21040">
    <property type="entry name" value="CEP104-like_TOG"/>
    <property type="match status" value="1"/>
</dbReference>
<evidence type="ECO:0000313" key="9">
    <source>
        <dbReference type="Proteomes" id="UP000824469"/>
    </source>
</evidence>
<dbReference type="PANTHER" id="PTHR21567">
    <property type="entry name" value="CLASP"/>
    <property type="match status" value="1"/>
</dbReference>
<dbReference type="GO" id="GO:0005881">
    <property type="term" value="C:cytoplasmic microtubule"/>
    <property type="evidence" value="ECO:0007669"/>
    <property type="project" value="TreeGrafter"/>
</dbReference>
<feature type="domain" description="TOG" evidence="7">
    <location>
        <begin position="2"/>
        <end position="226"/>
    </location>
</feature>
<keyword evidence="3" id="KW-0677">Repeat</keyword>
<dbReference type="PROSITE" id="PS50077">
    <property type="entry name" value="HEAT_REPEAT"/>
    <property type="match status" value="1"/>
</dbReference>
<feature type="compositionally biased region" description="Polar residues" evidence="6">
    <location>
        <begin position="237"/>
        <end position="252"/>
    </location>
</feature>
<reference evidence="8 9" key="1">
    <citation type="journal article" date="2021" name="Nat. Plants">
        <title>The Taxus genome provides insights into paclitaxel biosynthesis.</title>
        <authorList>
            <person name="Xiong X."/>
            <person name="Gou J."/>
            <person name="Liao Q."/>
            <person name="Li Y."/>
            <person name="Zhou Q."/>
            <person name="Bi G."/>
            <person name="Li C."/>
            <person name="Du R."/>
            <person name="Wang X."/>
            <person name="Sun T."/>
            <person name="Guo L."/>
            <person name="Liang H."/>
            <person name="Lu P."/>
            <person name="Wu Y."/>
            <person name="Zhang Z."/>
            <person name="Ro D.K."/>
            <person name="Shang Y."/>
            <person name="Huang S."/>
            <person name="Yan J."/>
        </authorList>
    </citation>
    <scope>NUCLEOTIDE SEQUENCE [LARGE SCALE GENOMIC DNA]</scope>
    <source>
        <strain evidence="8">Ta-2019</strain>
    </source>
</reference>
<sequence length="1480" mass="164382">MRMEEAIERVQAKDTKERMAGVERLQQLLEHSTKALSASEVSNLVDASLALLKDNNFRVSQGALQALASAAALSGEHFKLHFNALLPAIVERLGDAKQPVRDAARRLLLALMEVSSPTIIVERAGSYAWMHKSWRVREEFARTVANAISLFAATELPFQRVLLPSVLQLLEDSNSNAREAAILCFEEMYHHGGPQFREELQRHSLRPSQLKEINARLEKIEPKMRSFDGMAGHVSSSEIKSSASLPTTGNKRNSPKAKSSIREASLAAGDNDATEKPVDPVKVYSEKELLREIDKITGMLAPEQDWSVRIIAMQRVEGLVFGGASDYACFPTLLKQLVGPLSVQLSDRRSSIVKQACHLLSLLSKELLGDFEACAELFIPVLFKLVVITVLVIAESSDNCIKTMLRNCKVSRILPRIADSAKNDRNAVLRARCCEYVLLVLEYWADAPEIQRSADLYEDLIKCCVGDAISEVRSTARACYRMFAKTWPERSRRLFLSFDHTVQRLINEEEGGIHKRYSSPSIRDRAVQPLRNPVQANTNAQPSTTSVVPGYGTSAIVAMDRSASLSSGPSLPIHGNLLMSQRKNSGQAPERSLESVLQASKQQVSAIESMLRGLDSSDKGSVSTSTRHVFKDPANEVGGSYRRVHTSAFPIRSGVDPPSSRDPPFPASASSMGQIPMRTSTGASMYKSGIRGGVLSADLLDVTPSQAPVSTDVGRTSYLTGLNNDTSSALTTSYTAKRVPLTYERLNQRSSFEENDVKASRRVLRLESQMEKLYLDTPYKETYYKDSQYNSIPNFQRPLLRKYGTGRSSTSNRLTIEDNQLPSGELYNHMDGLMSLSDALTEGLSVNADWSARVAAFNYIKKLLQQGPKGVQDVIQNFEKIMKLFFQHLDDPHHKVAQAALSTLAELVPSCRKPFDGYLERILPHVFSRLIDPKEIIRQLCSSLLEIVGNTYSIDLILPALLRSLDEQRSPKAKVAVIEFAISSFTKLGMNGETSSGSGLLKLWLAKLAPLANDKNTKLKETAVTGIISVYSHFDSVSVLNFILGLSIEEQSTLRRALKQYTPRIEVDLMNFLQSKNQRMRSKSLYDQSDIVGTSSEEGYSGTGTRKPQFYGRYSSGSVDSDGGRKWSSVQEPMQFSSNVTRETMSEEQQKHFYQNYEPSINLEEVHSYVKTKDSRNSIEAATEKLATWIDHTLPPNLDARLEYESSVGTPRLDTRGFTNMDTQQGLLDTKFSVEAHPEVESINETITWEPPLESSHSIPALIHQMCNGNDEISVKKKREALQALVEVSRTNDASIWSKYFNQILTSVLEVLDDPDSAVRELALSVIIEMLSNQTDTLEDSVEILLEKLLHATKDPVAKVSSEADRCSTTVLSQYDPYRCLTVVVPLLVSEDDKTLVTCIGCLTKLVGRLPPEELMAQLPSFLPALFDAFGNQSADVRKTVVFCLVDIYIVLGKAFLPYLGSLSSTQLRLVTIYANRISQ</sequence>
<dbReference type="OMA" id="KMRHNWL"/>
<protein>
    <recommendedName>
        <fullName evidence="7">TOG domain-containing protein</fullName>
    </recommendedName>
</protein>
<dbReference type="InterPro" id="IPR048491">
    <property type="entry name" value="XMAP215_CLASP_TOG"/>
</dbReference>
<dbReference type="Gene3D" id="1.25.10.10">
    <property type="entry name" value="Leucine-rich Repeat Variant"/>
    <property type="match status" value="4"/>
</dbReference>
<dbReference type="InterPro" id="IPR034085">
    <property type="entry name" value="TOG"/>
</dbReference>
<comment type="caution">
    <text evidence="8">The sequence shown here is derived from an EMBL/GenBank/DDBJ whole genome shotgun (WGS) entry which is preliminary data.</text>
</comment>
<evidence type="ECO:0000256" key="3">
    <source>
        <dbReference type="ARBA" id="ARBA00022737"/>
    </source>
</evidence>
<evidence type="ECO:0000313" key="8">
    <source>
        <dbReference type="EMBL" id="KAH9287653.1"/>
    </source>
</evidence>
<dbReference type="Pfam" id="PF21041">
    <property type="entry name" value="XMAP215_CLASP_TOG"/>
    <property type="match status" value="1"/>
</dbReference>
<keyword evidence="4" id="KW-0206">Cytoskeleton</keyword>
<keyword evidence="2" id="KW-0963">Cytoplasm</keyword>
<dbReference type="EMBL" id="JAHRHJ020003813">
    <property type="protein sequence ID" value="KAH9287653.1"/>
    <property type="molecule type" value="Genomic_DNA"/>
</dbReference>
<dbReference type="GO" id="GO:0000226">
    <property type="term" value="P:microtubule cytoskeleton organization"/>
    <property type="evidence" value="ECO:0007669"/>
    <property type="project" value="TreeGrafter"/>
</dbReference>
<dbReference type="SUPFAM" id="SSF48371">
    <property type="entry name" value="ARM repeat"/>
    <property type="match status" value="2"/>
</dbReference>
<evidence type="ECO:0000256" key="2">
    <source>
        <dbReference type="ARBA" id="ARBA00022490"/>
    </source>
</evidence>
<keyword evidence="9" id="KW-1185">Reference proteome</keyword>
<feature type="domain" description="TOG" evidence="7">
    <location>
        <begin position="1248"/>
        <end position="1480"/>
    </location>
</feature>
<dbReference type="GO" id="GO:0005819">
    <property type="term" value="C:spindle"/>
    <property type="evidence" value="ECO:0007669"/>
    <property type="project" value="UniProtKB-ARBA"/>
</dbReference>
<feature type="region of interest" description="Disordered" evidence="6">
    <location>
        <begin position="237"/>
        <end position="277"/>
    </location>
</feature>
<feature type="region of interest" description="Disordered" evidence="6">
    <location>
        <begin position="1094"/>
        <end position="1115"/>
    </location>
</feature>
<organism evidence="8 9">
    <name type="scientific">Taxus chinensis</name>
    <name type="common">Chinese yew</name>
    <name type="synonym">Taxus wallichiana var. chinensis</name>
    <dbReference type="NCBI Taxonomy" id="29808"/>
    <lineage>
        <taxon>Eukaryota</taxon>
        <taxon>Viridiplantae</taxon>
        <taxon>Streptophyta</taxon>
        <taxon>Embryophyta</taxon>
        <taxon>Tracheophyta</taxon>
        <taxon>Spermatophyta</taxon>
        <taxon>Pinopsida</taxon>
        <taxon>Pinidae</taxon>
        <taxon>Conifers II</taxon>
        <taxon>Cupressales</taxon>
        <taxon>Taxaceae</taxon>
        <taxon>Taxus</taxon>
    </lineage>
</organism>
<dbReference type="GO" id="GO:0008017">
    <property type="term" value="F:microtubule binding"/>
    <property type="evidence" value="ECO:0007669"/>
    <property type="project" value="TreeGrafter"/>
</dbReference>
<gene>
    <name evidence="8" type="ORF">KI387_031770</name>
</gene>
<comment type="subcellular location">
    <subcellularLocation>
        <location evidence="1">Cytoplasm</location>
        <location evidence="1">Cytoskeleton</location>
    </subcellularLocation>
</comment>
<dbReference type="InterPro" id="IPR011989">
    <property type="entry name" value="ARM-like"/>
</dbReference>
<dbReference type="Pfam" id="PF12348">
    <property type="entry name" value="CLASP_N"/>
    <property type="match status" value="1"/>
</dbReference>
<dbReference type="Proteomes" id="UP000824469">
    <property type="component" value="Unassembled WGS sequence"/>
</dbReference>
<evidence type="ECO:0000256" key="5">
    <source>
        <dbReference type="PROSITE-ProRule" id="PRU00103"/>
    </source>
</evidence>
<feature type="domain" description="TOG" evidence="7">
    <location>
        <begin position="276"/>
        <end position="515"/>
    </location>
</feature>
<dbReference type="InterPro" id="IPR021133">
    <property type="entry name" value="HEAT_type_2"/>
</dbReference>
<feature type="compositionally biased region" description="Polar residues" evidence="6">
    <location>
        <begin position="668"/>
        <end position="683"/>
    </location>
</feature>
<dbReference type="GO" id="GO:1902903">
    <property type="term" value="P:regulation of supramolecular fiber organization"/>
    <property type="evidence" value="ECO:0007669"/>
    <property type="project" value="UniProtKB-ARBA"/>
</dbReference>
<evidence type="ECO:0000256" key="4">
    <source>
        <dbReference type="ARBA" id="ARBA00023212"/>
    </source>
</evidence>